<keyword evidence="2" id="KW-1003">Cell membrane</keyword>
<keyword evidence="5 6" id="KW-0472">Membrane</keyword>
<dbReference type="PANTHER" id="PTHR23513">
    <property type="entry name" value="INTEGRAL MEMBRANE EFFLUX PROTEIN-RELATED"/>
    <property type="match status" value="1"/>
</dbReference>
<feature type="transmembrane region" description="Helical" evidence="6">
    <location>
        <begin position="261"/>
        <end position="280"/>
    </location>
</feature>
<dbReference type="RefSeq" id="WP_378196554.1">
    <property type="nucleotide sequence ID" value="NZ_JBHMBK010000016.1"/>
</dbReference>
<evidence type="ECO:0000256" key="2">
    <source>
        <dbReference type="ARBA" id="ARBA00022475"/>
    </source>
</evidence>
<comment type="subcellular location">
    <subcellularLocation>
        <location evidence="1">Cell membrane</location>
        <topology evidence="1">Multi-pass membrane protein</topology>
    </subcellularLocation>
</comment>
<feature type="transmembrane region" description="Helical" evidence="6">
    <location>
        <begin position="292"/>
        <end position="310"/>
    </location>
</feature>
<dbReference type="EMBL" id="JBHMBK010000016">
    <property type="protein sequence ID" value="MFB9686797.1"/>
    <property type="molecule type" value="Genomic_DNA"/>
</dbReference>
<dbReference type="Pfam" id="PF07690">
    <property type="entry name" value="MFS_1"/>
    <property type="match status" value="1"/>
</dbReference>
<keyword evidence="3 6" id="KW-0812">Transmembrane</keyword>
<comment type="caution">
    <text evidence="7">The sequence shown here is derived from an EMBL/GenBank/DDBJ whole genome shotgun (WGS) entry which is preliminary data.</text>
</comment>
<reference evidence="7 8" key="1">
    <citation type="submission" date="2024-09" db="EMBL/GenBank/DDBJ databases">
        <authorList>
            <person name="Sun Q."/>
            <person name="Mori K."/>
        </authorList>
    </citation>
    <scope>NUCLEOTIDE SEQUENCE [LARGE SCALE GENOMIC DNA]</scope>
    <source>
        <strain evidence="7 8">JCM 13852</strain>
    </source>
</reference>
<evidence type="ECO:0000256" key="4">
    <source>
        <dbReference type="ARBA" id="ARBA00022989"/>
    </source>
</evidence>
<feature type="transmembrane region" description="Helical" evidence="6">
    <location>
        <begin position="230"/>
        <end position="249"/>
    </location>
</feature>
<feature type="transmembrane region" description="Helical" evidence="6">
    <location>
        <begin position="47"/>
        <end position="68"/>
    </location>
</feature>
<dbReference type="CDD" id="cd06173">
    <property type="entry name" value="MFS_MefA_like"/>
    <property type="match status" value="1"/>
</dbReference>
<protein>
    <submittedName>
        <fullName evidence="7">MFS transporter</fullName>
    </submittedName>
</protein>
<keyword evidence="4 6" id="KW-1133">Transmembrane helix</keyword>
<name>A0ABV5U5Y5_9PSEU</name>
<proteinExistence type="predicted"/>
<evidence type="ECO:0000256" key="5">
    <source>
        <dbReference type="ARBA" id="ARBA00023136"/>
    </source>
</evidence>
<dbReference type="InterPro" id="IPR036259">
    <property type="entry name" value="MFS_trans_sf"/>
</dbReference>
<evidence type="ECO:0000313" key="8">
    <source>
        <dbReference type="Proteomes" id="UP001589535"/>
    </source>
</evidence>
<evidence type="ECO:0000256" key="3">
    <source>
        <dbReference type="ARBA" id="ARBA00022692"/>
    </source>
</evidence>
<organism evidence="7 8">
    <name type="scientific">Amycolatopsis plumensis</name>
    <dbReference type="NCBI Taxonomy" id="236508"/>
    <lineage>
        <taxon>Bacteria</taxon>
        <taxon>Bacillati</taxon>
        <taxon>Actinomycetota</taxon>
        <taxon>Actinomycetes</taxon>
        <taxon>Pseudonocardiales</taxon>
        <taxon>Pseudonocardiaceae</taxon>
        <taxon>Amycolatopsis</taxon>
    </lineage>
</organism>
<dbReference type="Proteomes" id="UP001589535">
    <property type="component" value="Unassembled WGS sequence"/>
</dbReference>
<dbReference type="InterPro" id="IPR011701">
    <property type="entry name" value="MFS"/>
</dbReference>
<evidence type="ECO:0000256" key="1">
    <source>
        <dbReference type="ARBA" id="ARBA00004651"/>
    </source>
</evidence>
<dbReference type="SUPFAM" id="SSF103473">
    <property type="entry name" value="MFS general substrate transporter"/>
    <property type="match status" value="1"/>
</dbReference>
<dbReference type="Gene3D" id="1.20.1250.20">
    <property type="entry name" value="MFS general substrate transporter like domains"/>
    <property type="match status" value="1"/>
</dbReference>
<dbReference type="PANTHER" id="PTHR23513:SF11">
    <property type="entry name" value="STAPHYLOFERRIN A TRANSPORTER"/>
    <property type="match status" value="1"/>
</dbReference>
<sequence>MSVTYRQVFQVGEFRTLFVSMMVSVTGDQFARVALSLLIFDRTRSAGWTAVTYALTYLPSVLAGPLLSGLADRWPRRRVMIVADLLRAALVALMAIPGLALPIAVALLVLVQAAGAPGNAARAATAAAALPDEQYVLGKGALDTIVQLSQVVGFATGGALVAGAGPATALLSDGASFLVSAAVVRLGVRERPAPSTTVSDAAIQAGVLARWRRDLVDGSRLVARTPKLRSLVALAAVAGFYVSVEGLAAPYAAQIGGSADAVGVLLAASPAGAVLGMALITRLRPQVRSQLLGPLAIAACVPLVMCLARPRLAVTAVLWLLSGVASAYHLPASAEFTLAVPDHRRAQAYGLAATVLMTSQGLGIALAGLAATVVAPSAALAGTGGLGVVAAGLAGAAWNRARRALPAEQAG</sequence>
<keyword evidence="8" id="KW-1185">Reference proteome</keyword>
<evidence type="ECO:0000256" key="6">
    <source>
        <dbReference type="SAM" id="Phobius"/>
    </source>
</evidence>
<gene>
    <name evidence="7" type="ORF">ACFFTO_21665</name>
</gene>
<accession>A0ABV5U5Y5</accession>
<feature type="transmembrane region" description="Helical" evidence="6">
    <location>
        <begin position="316"/>
        <end position="336"/>
    </location>
</feature>
<feature type="transmembrane region" description="Helical" evidence="6">
    <location>
        <begin position="377"/>
        <end position="398"/>
    </location>
</feature>
<feature type="transmembrane region" description="Helical" evidence="6">
    <location>
        <begin position="348"/>
        <end position="371"/>
    </location>
</feature>
<feature type="transmembrane region" description="Helical" evidence="6">
    <location>
        <begin position="88"/>
        <end position="111"/>
    </location>
</feature>
<evidence type="ECO:0000313" key="7">
    <source>
        <dbReference type="EMBL" id="MFB9686797.1"/>
    </source>
</evidence>